<feature type="domain" description="Beta-lactamase class A catalytic" evidence="6">
    <location>
        <begin position="81"/>
        <end position="297"/>
    </location>
</feature>
<keyword evidence="4 5" id="KW-0046">Antibiotic resistance</keyword>
<keyword evidence="3 5" id="KW-0378">Hydrolase</keyword>
<dbReference type="GO" id="GO:0030655">
    <property type="term" value="P:beta-lactam antibiotic catabolic process"/>
    <property type="evidence" value="ECO:0007669"/>
    <property type="project" value="InterPro"/>
</dbReference>
<dbReference type="EMBL" id="CP041040">
    <property type="protein sequence ID" value="QDE35128.1"/>
    <property type="molecule type" value="Genomic_DNA"/>
</dbReference>
<dbReference type="AlphaFoldDB" id="A0A4Y5YR97"/>
<evidence type="ECO:0000313" key="8">
    <source>
        <dbReference type="Proteomes" id="UP000316125"/>
    </source>
</evidence>
<dbReference type="Gene3D" id="3.40.710.10">
    <property type="entry name" value="DD-peptidase/beta-lactamase superfamily"/>
    <property type="match status" value="1"/>
</dbReference>
<evidence type="ECO:0000313" key="7">
    <source>
        <dbReference type="EMBL" id="QDE35128.1"/>
    </source>
</evidence>
<dbReference type="PANTHER" id="PTHR35333:SF3">
    <property type="entry name" value="BETA-LACTAMASE-TYPE TRANSPEPTIDASE FOLD CONTAINING PROTEIN"/>
    <property type="match status" value="1"/>
</dbReference>
<sequence>MSSRRSALSGAPEDMRRLLPLALGCLLIAAALVGCADATSAPSESDAGTPTVTVPDLDLDLDSVVEKELVGLEQEYEASIGVVALDTATGESVSYGGDRRFGFASTVKVFAAAEFLRSVHGPDRDELVRWTAEEAASAGHAPVTSQYVEGGLTYAQLAEAAVRFSDNAALNLILDRIGGPAALDGALESLGDATTEVANDEPTLNTIEPGSTEDTTTAAAFTASLATILDGAALSTADKTLLIDWMSDNRTGDALIRAGAPDGWTVADKSGGAGAIRNDIALVTPPERDPIIITVLTSRNDPEAAFDDTLVARAASVVLNALDRSH</sequence>
<evidence type="ECO:0000256" key="2">
    <source>
        <dbReference type="ARBA" id="ARBA00012865"/>
    </source>
</evidence>
<evidence type="ECO:0000256" key="5">
    <source>
        <dbReference type="RuleBase" id="RU361140"/>
    </source>
</evidence>
<proteinExistence type="inferred from homology"/>
<protein>
    <recommendedName>
        <fullName evidence="2 5">Beta-lactamase</fullName>
        <ecNumber evidence="2 5">3.5.2.6</ecNumber>
    </recommendedName>
</protein>
<comment type="similarity">
    <text evidence="1 5">Belongs to the class-A beta-lactamase family.</text>
</comment>
<dbReference type="Proteomes" id="UP000316125">
    <property type="component" value="Chromosome"/>
</dbReference>
<dbReference type="OrthoDB" id="9784149at2"/>
<dbReference type="PROSITE" id="PS00146">
    <property type="entry name" value="BETA_LACTAMASE_A"/>
    <property type="match status" value="1"/>
</dbReference>
<evidence type="ECO:0000256" key="4">
    <source>
        <dbReference type="ARBA" id="ARBA00023251"/>
    </source>
</evidence>
<dbReference type="InterPro" id="IPR023650">
    <property type="entry name" value="Beta-lactam_class-A_AS"/>
</dbReference>
<name>A0A4Y5YR97_9MICO</name>
<organism evidence="7 8">
    <name type="scientific">Microbacterium foliorum</name>
    <dbReference type="NCBI Taxonomy" id="104336"/>
    <lineage>
        <taxon>Bacteria</taxon>
        <taxon>Bacillati</taxon>
        <taxon>Actinomycetota</taxon>
        <taxon>Actinomycetes</taxon>
        <taxon>Micrococcales</taxon>
        <taxon>Microbacteriaceae</taxon>
        <taxon>Microbacterium</taxon>
    </lineage>
</organism>
<dbReference type="PANTHER" id="PTHR35333">
    <property type="entry name" value="BETA-LACTAMASE"/>
    <property type="match status" value="1"/>
</dbReference>
<evidence type="ECO:0000259" key="6">
    <source>
        <dbReference type="Pfam" id="PF13354"/>
    </source>
</evidence>
<dbReference type="InterPro" id="IPR000871">
    <property type="entry name" value="Beta-lactam_class-A"/>
</dbReference>
<reference evidence="7 8" key="1">
    <citation type="submission" date="2019-06" db="EMBL/GenBank/DDBJ databases">
        <title>Complete genome of Microbacterium foliorum M2.</title>
        <authorList>
            <person name="Cao G."/>
        </authorList>
    </citation>
    <scope>NUCLEOTIDE SEQUENCE [LARGE SCALE GENOMIC DNA]</scope>
    <source>
        <strain evidence="7 8">M2</strain>
    </source>
</reference>
<dbReference type="SUPFAM" id="SSF56601">
    <property type="entry name" value="beta-lactamase/transpeptidase-like"/>
    <property type="match status" value="1"/>
</dbReference>
<dbReference type="InterPro" id="IPR045155">
    <property type="entry name" value="Beta-lactam_cat"/>
</dbReference>
<dbReference type="NCBIfam" id="NF033103">
    <property type="entry name" value="bla_class_A"/>
    <property type="match status" value="1"/>
</dbReference>
<evidence type="ECO:0000256" key="1">
    <source>
        <dbReference type="ARBA" id="ARBA00009009"/>
    </source>
</evidence>
<evidence type="ECO:0000256" key="3">
    <source>
        <dbReference type="ARBA" id="ARBA00022801"/>
    </source>
</evidence>
<accession>A0A4Y5YR97</accession>
<dbReference type="Pfam" id="PF13354">
    <property type="entry name" value="Beta-lactamase2"/>
    <property type="match status" value="1"/>
</dbReference>
<comment type="catalytic activity">
    <reaction evidence="5">
        <text>a beta-lactam + H2O = a substituted beta-amino acid</text>
        <dbReference type="Rhea" id="RHEA:20401"/>
        <dbReference type="ChEBI" id="CHEBI:15377"/>
        <dbReference type="ChEBI" id="CHEBI:35627"/>
        <dbReference type="ChEBI" id="CHEBI:140347"/>
        <dbReference type="EC" id="3.5.2.6"/>
    </reaction>
</comment>
<dbReference type="GO" id="GO:0046677">
    <property type="term" value="P:response to antibiotic"/>
    <property type="evidence" value="ECO:0007669"/>
    <property type="project" value="UniProtKB-UniRule"/>
</dbReference>
<dbReference type="PROSITE" id="PS51257">
    <property type="entry name" value="PROKAR_LIPOPROTEIN"/>
    <property type="match status" value="1"/>
</dbReference>
<dbReference type="EC" id="3.5.2.6" evidence="2 5"/>
<gene>
    <name evidence="7" type="primary">bla</name>
    <name evidence="7" type="ORF">FIV50_10225</name>
</gene>
<dbReference type="GO" id="GO:0008800">
    <property type="term" value="F:beta-lactamase activity"/>
    <property type="evidence" value="ECO:0007669"/>
    <property type="project" value="UniProtKB-UniRule"/>
</dbReference>
<dbReference type="InterPro" id="IPR012338">
    <property type="entry name" value="Beta-lactam/transpept-like"/>
</dbReference>
<dbReference type="PRINTS" id="PR00118">
    <property type="entry name" value="BLACTAMASEA"/>
</dbReference>